<gene>
    <name evidence="3" type="ORF">IEN85_08765</name>
</gene>
<evidence type="ECO:0000256" key="1">
    <source>
        <dbReference type="SAM" id="SignalP"/>
    </source>
</evidence>
<dbReference type="Gene3D" id="3.40.50.1460">
    <property type="match status" value="1"/>
</dbReference>
<dbReference type="InterPro" id="IPR015943">
    <property type="entry name" value="WD40/YVTN_repeat-like_dom_sf"/>
</dbReference>
<comment type="caution">
    <text evidence="3">The sequence shown here is derived from an EMBL/GenBank/DDBJ whole genome shotgun (WGS) entry which is preliminary data.</text>
</comment>
<dbReference type="GO" id="GO:0004197">
    <property type="term" value="F:cysteine-type endopeptidase activity"/>
    <property type="evidence" value="ECO:0007669"/>
    <property type="project" value="InterPro"/>
</dbReference>
<sequence>MRPITQAILFTLLLSLLPSTHAQLTPELILSTGLPHNTPHIALSPDGETTLTTQFDGTAIFYETATGRTLNSVNLEHDRYTEPYIPIFASKDTVYFLSEKRIRTFDLPSYSFSRDLNVPEPTAYARDASSGQLYIAGQRGERATIWTVDPANGRIRPFHTCTQETLDPITRITLAPRENLALITFKSGATELLKTGRSWVVAKTYPASKDQRVLLPDGHILTAPEGYINSITLTNPADASPPVEIALPKKAPVVNILPPVSPDKPTLVSTREDLFQLDPATRQLVAIRSFKNESFGSQTVRKIATSADHDYIFVHAALNFDYALSFVLTPAAQQFTRWQTNAFRPRGIQASSSSRTLLVNDSDGLVKRIDFTPAGLSIASQKGQPLSQISLATQSNQIAIGGISSSYQEPNYQSATLYPPAFSKPITTLKHRGTDTDNNRRSSTTPILSPSGNHLVIVDPVGFHVRTSNGNFLWKFAHKPNLRPSDFAFNDNETRLFFHKSQNDNSKSTVVAVELQTGKQLWEIPAHATHLRYDPTDNALRFATVKSYRSNTSSGTKNYIRHFVNTVDADTGTAKREPSRIDVFADYPDIVAATPDGRRWVFQDNKTLRIVSAPYFRNPSNIPLRKRVSSGAFLAGNKHLAALSDNRIAFFDTDAPTYLGELSLLQSDAQWAFVNRDGLFDAPAETQSALNFAFGLTPAPLASFYEPYFRPRLLNALFEGQAVTPPTIDIATLAQPPATKITLLDKATNSILDSTTTEQNEILLNVAIASPTTPLREVRVFHNGKRLNLATRGLFVEDDTAETTDSPAPSYNQNRQFPIQLLPGDNTLTVVALNAQNIESPPAELSIHLKADPNKTRPALHLVAIGIDQYQNEKYNLNYAVADATAFATTLQQNSTPLFSTVNYHPVKNDQAIKQTLVSTLEEIQKTATPDDVFIFYYAGHGVVAKQGQGDFYLVPHDVTQLYGADDQLQSRAVSSIQLQELSSQISAQKQLFILDACQSAGAIASISQRGAAEEKAIAQLARSTGTHWLTASGSQQFATEFAELGHGAFTYTLLQALNGAADKGDSQITVNELKAYLESQVPEVTAKHKGTAQYPASYGYGQDFPIALLP</sequence>
<dbReference type="Gene3D" id="2.130.10.10">
    <property type="entry name" value="YVTN repeat-like/Quinoprotein amine dehydrogenase"/>
    <property type="match status" value="1"/>
</dbReference>
<dbReference type="InterPro" id="IPR011044">
    <property type="entry name" value="Quino_amine_DH_bsu"/>
</dbReference>
<protein>
    <submittedName>
        <fullName evidence="3">Caspase family protein</fullName>
    </submittedName>
</protein>
<evidence type="ECO:0000313" key="3">
    <source>
        <dbReference type="EMBL" id="MBD5779585.1"/>
    </source>
</evidence>
<reference evidence="3" key="1">
    <citation type="submission" date="2020-09" db="EMBL/GenBank/DDBJ databases">
        <title>Pelagicoccus enzymogenes sp. nov. with an EPS production, isolated from marine sediment.</title>
        <authorList>
            <person name="Feng X."/>
        </authorList>
    </citation>
    <scope>NUCLEOTIDE SEQUENCE</scope>
    <source>
        <strain evidence="3">NFK12</strain>
    </source>
</reference>
<dbReference type="SUPFAM" id="SSF50969">
    <property type="entry name" value="YVTN repeat-like/Quinoprotein amine dehydrogenase"/>
    <property type="match status" value="1"/>
</dbReference>
<proteinExistence type="predicted"/>
<feature type="signal peptide" evidence="1">
    <location>
        <begin position="1"/>
        <end position="22"/>
    </location>
</feature>
<feature type="chain" id="PRO_5037105701" evidence="1">
    <location>
        <begin position="23"/>
        <end position="1111"/>
    </location>
</feature>
<dbReference type="EMBL" id="JACYFG010000009">
    <property type="protein sequence ID" value="MBD5779585.1"/>
    <property type="molecule type" value="Genomic_DNA"/>
</dbReference>
<dbReference type="AlphaFoldDB" id="A0A927F9D8"/>
<name>A0A927F9D8_9BACT</name>
<dbReference type="Proteomes" id="UP000622317">
    <property type="component" value="Unassembled WGS sequence"/>
</dbReference>
<dbReference type="InterPro" id="IPR011600">
    <property type="entry name" value="Pept_C14_caspase"/>
</dbReference>
<dbReference type="InterPro" id="IPR011047">
    <property type="entry name" value="Quinoprotein_ADH-like_sf"/>
</dbReference>
<dbReference type="Pfam" id="PF00656">
    <property type="entry name" value="Peptidase_C14"/>
    <property type="match status" value="1"/>
</dbReference>
<feature type="domain" description="Peptidase C14 caspase" evidence="2">
    <location>
        <begin position="863"/>
        <end position="1087"/>
    </location>
</feature>
<evidence type="ECO:0000313" key="4">
    <source>
        <dbReference type="Proteomes" id="UP000622317"/>
    </source>
</evidence>
<dbReference type="RefSeq" id="WP_191616723.1">
    <property type="nucleotide sequence ID" value="NZ_JACYFG010000009.1"/>
</dbReference>
<dbReference type="GO" id="GO:0006508">
    <property type="term" value="P:proteolysis"/>
    <property type="evidence" value="ECO:0007669"/>
    <property type="project" value="InterPro"/>
</dbReference>
<dbReference type="InterPro" id="IPR029030">
    <property type="entry name" value="Caspase-like_dom_sf"/>
</dbReference>
<keyword evidence="4" id="KW-1185">Reference proteome</keyword>
<dbReference type="SUPFAM" id="SSF52129">
    <property type="entry name" value="Caspase-like"/>
    <property type="match status" value="1"/>
</dbReference>
<accession>A0A927F9D8</accession>
<keyword evidence="1" id="KW-0732">Signal</keyword>
<organism evidence="3 4">
    <name type="scientific">Pelagicoccus enzymogenes</name>
    <dbReference type="NCBI Taxonomy" id="2773457"/>
    <lineage>
        <taxon>Bacteria</taxon>
        <taxon>Pseudomonadati</taxon>
        <taxon>Verrucomicrobiota</taxon>
        <taxon>Opitutia</taxon>
        <taxon>Puniceicoccales</taxon>
        <taxon>Pelagicoccaceae</taxon>
        <taxon>Pelagicoccus</taxon>
    </lineage>
</organism>
<evidence type="ECO:0000259" key="2">
    <source>
        <dbReference type="Pfam" id="PF00656"/>
    </source>
</evidence>
<dbReference type="SUPFAM" id="SSF50998">
    <property type="entry name" value="Quinoprotein alcohol dehydrogenase-like"/>
    <property type="match status" value="1"/>
</dbReference>